<dbReference type="EMBL" id="BTGB01000003">
    <property type="protein sequence ID" value="GMM46174.1"/>
    <property type="molecule type" value="Genomic_DNA"/>
</dbReference>
<evidence type="ECO:0000256" key="2">
    <source>
        <dbReference type="ARBA" id="ARBA00005272"/>
    </source>
</evidence>
<evidence type="ECO:0000256" key="6">
    <source>
        <dbReference type="ARBA" id="ARBA00022946"/>
    </source>
</evidence>
<dbReference type="Pfam" id="PF07992">
    <property type="entry name" value="Pyr_redox_2"/>
    <property type="match status" value="1"/>
</dbReference>
<dbReference type="InterPro" id="IPR023753">
    <property type="entry name" value="FAD/NAD-binding_dom"/>
</dbReference>
<evidence type="ECO:0000256" key="4">
    <source>
        <dbReference type="ARBA" id="ARBA00022630"/>
    </source>
</evidence>
<evidence type="ECO:0000256" key="11">
    <source>
        <dbReference type="ARBA" id="ARBA00049010"/>
    </source>
</evidence>
<dbReference type="InterPro" id="IPR054585">
    <property type="entry name" value="NDH2-like_C"/>
</dbReference>
<sequence length="586" mass="65949">MTNRLNLSFKFTSKLNNRGLFLNNRINPISVFNNSKKDLVPSGNRFFSNTSRRFNINANNATNATNANKNVTVKSNIFTWSFRAVFWSGIAGWCYLTYLVYKESNPGKQLPQTDLKDNGNKKKHVVILGSGWGAISFLNKLDTTQYNVTIVSPRNYFLFTPLLPSVPSGTINIKSICDSVRTIARQTPGEVTYLEAIAKDVDPENKTVKIEHKSQRFFVGDAFTSERDPLETTLNYDYLVYAVGATVNTFGIPGINEYASFLKEANDATAVRQKLFDQIEASRLLPKDSDDRKRLLNFVVCGGGPTGVELAAEIKDYILQDLSKFIPGIEKEMKVTLIEAQHNVLSMFHPKLIAYTKDVFKEQGVDLQVDTMVKKVDDQNVYATYKHPNGETEDITIPYGTLVWAGGNAQRELTKQLASKIIEQKTARRGLLVDDYLKLDGDDNIFALGDCTFTANPPTAQVAHQQGVFLADHFNKLSKKNDIQYLINNSNDENEINKLNKRLARIEKTDKPFEYIHQGALAYIGSERAVADLSWGDWSTVALGGTMTFFFWRSAYVTMLLGIRNKIFVVSDWLKVAIFGRDCSQE</sequence>
<protein>
    <recommendedName>
        <fullName evidence="3">NADH:ubiquinone reductase (non-electrogenic)</fullName>
        <ecNumber evidence="3">1.6.5.9</ecNumber>
    </recommendedName>
</protein>
<proteinExistence type="inferred from homology"/>
<evidence type="ECO:0000256" key="3">
    <source>
        <dbReference type="ARBA" id="ARBA00012637"/>
    </source>
</evidence>
<evidence type="ECO:0000256" key="8">
    <source>
        <dbReference type="ARBA" id="ARBA00023027"/>
    </source>
</evidence>
<dbReference type="Proteomes" id="UP001378960">
    <property type="component" value="Unassembled WGS sequence"/>
</dbReference>
<comment type="subcellular location">
    <subcellularLocation>
        <location evidence="1">Mitochondrion</location>
    </subcellularLocation>
</comment>
<dbReference type="GO" id="GO:0015980">
    <property type="term" value="P:energy derivation by oxidation of organic compounds"/>
    <property type="evidence" value="ECO:0007669"/>
    <property type="project" value="UniProtKB-ARBA"/>
</dbReference>
<feature type="domain" description="External alternative NADH-ubiquinone oxidoreductase-like C-terminal" evidence="13">
    <location>
        <begin position="517"/>
        <end position="582"/>
    </location>
</feature>
<dbReference type="FunFam" id="3.50.50.100:FF:000007">
    <property type="entry name" value="Rotenone-insensitive NADH-ubiquinone oxidoreductase, mitochondrial"/>
    <property type="match status" value="1"/>
</dbReference>
<feature type="domain" description="FAD/NAD(P)-binding" evidence="12">
    <location>
        <begin position="124"/>
        <end position="467"/>
    </location>
</feature>
<keyword evidence="6" id="KW-0809">Transit peptide</keyword>
<evidence type="ECO:0000259" key="13">
    <source>
        <dbReference type="Pfam" id="PF22366"/>
    </source>
</evidence>
<evidence type="ECO:0000256" key="10">
    <source>
        <dbReference type="ARBA" id="ARBA00047599"/>
    </source>
</evidence>
<dbReference type="PRINTS" id="PR00368">
    <property type="entry name" value="FADPNR"/>
</dbReference>
<keyword evidence="8" id="KW-0520">NAD</keyword>
<reference evidence="14 15" key="1">
    <citation type="journal article" date="2023" name="Elife">
        <title>Identification of key yeast species and microbe-microbe interactions impacting larval growth of Drosophila in the wild.</title>
        <authorList>
            <person name="Mure A."/>
            <person name="Sugiura Y."/>
            <person name="Maeda R."/>
            <person name="Honda K."/>
            <person name="Sakurai N."/>
            <person name="Takahashi Y."/>
            <person name="Watada M."/>
            <person name="Katoh T."/>
            <person name="Gotoh A."/>
            <person name="Gotoh Y."/>
            <person name="Taniguchi I."/>
            <person name="Nakamura K."/>
            <person name="Hayashi T."/>
            <person name="Katayama T."/>
            <person name="Uemura T."/>
            <person name="Hattori Y."/>
        </authorList>
    </citation>
    <scope>NUCLEOTIDE SEQUENCE [LARGE SCALE GENOMIC DNA]</scope>
    <source>
        <strain evidence="14 15">PK-24</strain>
    </source>
</reference>
<dbReference type="SUPFAM" id="SSF51905">
    <property type="entry name" value="FAD/NAD(P)-binding domain"/>
    <property type="match status" value="2"/>
</dbReference>
<comment type="similarity">
    <text evidence="2">Belongs to the NADH dehydrogenase family.</text>
</comment>
<evidence type="ECO:0000256" key="7">
    <source>
        <dbReference type="ARBA" id="ARBA00023002"/>
    </source>
</evidence>
<dbReference type="InterPro" id="IPR036188">
    <property type="entry name" value="FAD/NAD-bd_sf"/>
</dbReference>
<comment type="catalytic activity">
    <reaction evidence="10">
        <text>a quinone + NADH + H(+) = a quinol + NAD(+)</text>
        <dbReference type="Rhea" id="RHEA:46160"/>
        <dbReference type="ChEBI" id="CHEBI:15378"/>
        <dbReference type="ChEBI" id="CHEBI:24646"/>
        <dbReference type="ChEBI" id="CHEBI:57540"/>
        <dbReference type="ChEBI" id="CHEBI:57945"/>
        <dbReference type="ChEBI" id="CHEBI:132124"/>
        <dbReference type="EC" id="1.6.5.9"/>
    </reaction>
</comment>
<keyword evidence="4" id="KW-0285">Flavoprotein</keyword>
<dbReference type="EC" id="1.6.5.9" evidence="3"/>
<dbReference type="Gene3D" id="3.50.50.100">
    <property type="match status" value="1"/>
</dbReference>
<dbReference type="GO" id="GO:0050136">
    <property type="term" value="F:NADH dehydrogenase (quinone) (non-electrogenic) activity"/>
    <property type="evidence" value="ECO:0007669"/>
    <property type="project" value="UniProtKB-EC"/>
</dbReference>
<dbReference type="PANTHER" id="PTHR43706:SF47">
    <property type="entry name" value="EXTERNAL NADH-UBIQUINONE OXIDOREDUCTASE 1, MITOCHONDRIAL-RELATED"/>
    <property type="match status" value="1"/>
</dbReference>
<keyword evidence="15" id="KW-1185">Reference proteome</keyword>
<evidence type="ECO:0000256" key="1">
    <source>
        <dbReference type="ARBA" id="ARBA00004173"/>
    </source>
</evidence>
<comment type="catalytic activity">
    <reaction evidence="11">
        <text>a ubiquinone + NADH + H(+) = a ubiquinol + NAD(+)</text>
        <dbReference type="Rhea" id="RHEA:23152"/>
        <dbReference type="Rhea" id="RHEA-COMP:9565"/>
        <dbReference type="Rhea" id="RHEA-COMP:9566"/>
        <dbReference type="ChEBI" id="CHEBI:15378"/>
        <dbReference type="ChEBI" id="CHEBI:16389"/>
        <dbReference type="ChEBI" id="CHEBI:17976"/>
        <dbReference type="ChEBI" id="CHEBI:57540"/>
        <dbReference type="ChEBI" id="CHEBI:57945"/>
    </reaction>
</comment>
<keyword evidence="5" id="KW-0274">FAD</keyword>
<dbReference type="PANTHER" id="PTHR43706">
    <property type="entry name" value="NADH DEHYDROGENASE"/>
    <property type="match status" value="1"/>
</dbReference>
<evidence type="ECO:0000256" key="9">
    <source>
        <dbReference type="ARBA" id="ARBA00023128"/>
    </source>
</evidence>
<organism evidence="14 15">
    <name type="scientific">Pichia kluyveri</name>
    <name type="common">Yeast</name>
    <dbReference type="NCBI Taxonomy" id="36015"/>
    <lineage>
        <taxon>Eukaryota</taxon>
        <taxon>Fungi</taxon>
        <taxon>Dikarya</taxon>
        <taxon>Ascomycota</taxon>
        <taxon>Saccharomycotina</taxon>
        <taxon>Pichiomycetes</taxon>
        <taxon>Pichiales</taxon>
        <taxon>Pichiaceae</taxon>
        <taxon>Pichia</taxon>
    </lineage>
</organism>
<dbReference type="AlphaFoldDB" id="A0AAV5R6B1"/>
<evidence type="ECO:0000313" key="15">
    <source>
        <dbReference type="Proteomes" id="UP001378960"/>
    </source>
</evidence>
<dbReference type="InterPro" id="IPR045024">
    <property type="entry name" value="NDH-2"/>
</dbReference>
<evidence type="ECO:0000259" key="12">
    <source>
        <dbReference type="Pfam" id="PF07992"/>
    </source>
</evidence>
<gene>
    <name evidence="14" type="ORF">DAPK24_027490</name>
</gene>
<evidence type="ECO:0000256" key="5">
    <source>
        <dbReference type="ARBA" id="ARBA00022827"/>
    </source>
</evidence>
<comment type="caution">
    <text evidence="14">The sequence shown here is derived from an EMBL/GenBank/DDBJ whole genome shotgun (WGS) entry which is preliminary data.</text>
</comment>
<dbReference type="Pfam" id="PF22366">
    <property type="entry name" value="NDH2_C"/>
    <property type="match status" value="1"/>
</dbReference>
<accession>A0AAV5R6B1</accession>
<name>A0AAV5R6B1_PICKL</name>
<keyword evidence="7" id="KW-0560">Oxidoreductase</keyword>
<keyword evidence="9" id="KW-0496">Mitochondrion</keyword>
<dbReference type="GO" id="GO:0005739">
    <property type="term" value="C:mitochondrion"/>
    <property type="evidence" value="ECO:0007669"/>
    <property type="project" value="UniProtKB-SubCell"/>
</dbReference>
<evidence type="ECO:0000313" key="14">
    <source>
        <dbReference type="EMBL" id="GMM46174.1"/>
    </source>
</evidence>